<comment type="caution">
    <text evidence="1">The sequence shown here is derived from an EMBL/GenBank/DDBJ whole genome shotgun (WGS) entry which is preliminary data.</text>
</comment>
<dbReference type="Proteomes" id="UP000004870">
    <property type="component" value="Unassembled WGS sequence"/>
</dbReference>
<evidence type="ECO:0000313" key="2">
    <source>
        <dbReference type="Proteomes" id="UP000004870"/>
    </source>
</evidence>
<keyword evidence="2" id="KW-1185">Reference proteome</keyword>
<dbReference type="AlphaFoldDB" id="C8NCZ6"/>
<dbReference type="EMBL" id="ACKY01000129">
    <property type="protein sequence ID" value="EEV87516.1"/>
    <property type="molecule type" value="Genomic_DNA"/>
</dbReference>
<dbReference type="HOGENOM" id="CLU_3286757_0_0_6"/>
<proteinExistence type="predicted"/>
<reference evidence="1 2" key="1">
    <citation type="submission" date="2009-08" db="EMBL/GenBank/DDBJ databases">
        <authorList>
            <person name="Qin X."/>
            <person name="Bachman B."/>
            <person name="Battles P."/>
            <person name="Bell A."/>
            <person name="Bess C."/>
            <person name="Bickham C."/>
            <person name="Chaboub L."/>
            <person name="Chen D."/>
            <person name="Coyle M."/>
            <person name="Deiros D.R."/>
            <person name="Dinh H."/>
            <person name="Forbes L."/>
            <person name="Fowler G."/>
            <person name="Francisco L."/>
            <person name="Fu Q."/>
            <person name="Gubbala S."/>
            <person name="Hale W."/>
            <person name="Han Y."/>
            <person name="Hemphill L."/>
            <person name="Highlander S.K."/>
            <person name="Hirani K."/>
            <person name="Hogues M."/>
            <person name="Jackson L."/>
            <person name="Jakkamsetti A."/>
            <person name="Javaid M."/>
            <person name="Jiang H."/>
            <person name="Korchina V."/>
            <person name="Kovar C."/>
            <person name="Lara F."/>
            <person name="Lee S."/>
            <person name="Mata R."/>
            <person name="Mathew T."/>
            <person name="Moen C."/>
            <person name="Morales K."/>
            <person name="Munidasa M."/>
            <person name="Nazareth L."/>
            <person name="Ngo R."/>
            <person name="Nguyen L."/>
            <person name="Okwuonu G."/>
            <person name="Ongeri F."/>
            <person name="Patil S."/>
            <person name="Petrosino J."/>
            <person name="Pham C."/>
            <person name="Pham P."/>
            <person name="Pu L.-L."/>
            <person name="Puazo M."/>
            <person name="Raj R."/>
            <person name="Reid J."/>
            <person name="Rouhana J."/>
            <person name="Saada N."/>
            <person name="Shang Y."/>
            <person name="Simmons D."/>
            <person name="Thornton R."/>
            <person name="Warren J."/>
            <person name="Weissenberger G."/>
            <person name="Zhang J."/>
            <person name="Zhang L."/>
            <person name="Zhou C."/>
            <person name="Zhu D."/>
            <person name="Muzny D."/>
            <person name="Worley K."/>
            <person name="Gibbs R."/>
        </authorList>
    </citation>
    <scope>NUCLEOTIDE SEQUENCE [LARGE SCALE GENOMIC DNA]</scope>
    <source>
        <strain evidence="2">ATCC 15826 / DSM 8339 / NCTC 10426 / 6573</strain>
    </source>
</reference>
<organism evidence="1 2">
    <name type="scientific">Cardiobacterium hominis (strain ATCC 15826 / DSM 8339 / NCTC 10426 / 6573)</name>
    <dbReference type="NCBI Taxonomy" id="638300"/>
    <lineage>
        <taxon>Bacteria</taxon>
        <taxon>Pseudomonadati</taxon>
        <taxon>Pseudomonadota</taxon>
        <taxon>Gammaproteobacteria</taxon>
        <taxon>Cardiobacteriales</taxon>
        <taxon>Cardiobacteriaceae</taxon>
        <taxon>Cardiobacterium</taxon>
    </lineage>
</organism>
<evidence type="ECO:0000313" key="1">
    <source>
        <dbReference type="EMBL" id="EEV87516.1"/>
    </source>
</evidence>
<protein>
    <submittedName>
        <fullName evidence="1">Uncharacterized protein</fullName>
    </submittedName>
</protein>
<sequence length="40" mass="4508">MKIHYTLKKPKLNITGCKAFQGVGADYNTRRSRSGGFLYS</sequence>
<name>C8NCZ6_CARH6</name>
<gene>
    <name evidence="1" type="ORF">HMPREF0198_2374</name>
</gene>
<accession>C8NCZ6</accession>